<reference evidence="2" key="1">
    <citation type="submission" date="2008-01" db="EMBL/GenBank/DDBJ databases">
        <title>Complete sequence of chromosome of Caulobacter sp. K31.</title>
        <authorList>
            <consortium name="US DOE Joint Genome Institute"/>
            <person name="Copeland A."/>
            <person name="Lucas S."/>
            <person name="Lapidus A."/>
            <person name="Barry K."/>
            <person name="Glavina del Rio T."/>
            <person name="Dalin E."/>
            <person name="Tice H."/>
            <person name="Pitluck S."/>
            <person name="Bruce D."/>
            <person name="Goodwin L."/>
            <person name="Thompson L.S."/>
            <person name="Brettin T."/>
            <person name="Detter J.C."/>
            <person name="Han C."/>
            <person name="Schmutz J."/>
            <person name="Larimer F."/>
            <person name="Land M."/>
            <person name="Hauser L."/>
            <person name="Kyrpides N."/>
            <person name="Kim E."/>
            <person name="Stephens C."/>
            <person name="Richardson P."/>
        </authorList>
    </citation>
    <scope>NUCLEOTIDE SEQUENCE [LARGE SCALE GENOMIC DNA]</scope>
    <source>
        <strain evidence="2">K31</strain>
    </source>
</reference>
<dbReference type="eggNOG" id="COG5419">
    <property type="taxonomic scope" value="Bacteria"/>
</dbReference>
<sequence length="273" mass="29598">MDDVQACAPDWRDARAYQGLLGADLAVWAWEFARRGPEQPGGGVAFAPQAGRAPELCFVGDGPPGDPLPIALWRWQADGSAPVFSVAPARAHDAAAIDLKGLDVATLVVRTTDGDQHVLVSDGARRLRFAVVHGDVLAGPSAFRFHVPALALGVGSLEGLRRLVALRDTGRLEPGRAPAPAKAPRWLQILRAHDARRDGASHRDIAVSLFGEARVREDWGPGSDYMRMRVQRLVRAAEQAVAGGYRALFGLRRTGLEPPRVVEVWRSPRWLGR</sequence>
<dbReference type="AlphaFoldDB" id="B0T5V1"/>
<evidence type="ECO:0000259" key="1">
    <source>
        <dbReference type="Pfam" id="PF10074"/>
    </source>
</evidence>
<dbReference type="HOGENOM" id="CLU_071510_0_0_5"/>
<dbReference type="KEGG" id="cak:Caul_1981"/>
<protein>
    <recommendedName>
        <fullName evidence="1">T6SS Transcription factor RovC-like DNA binding domain-containing protein</fullName>
    </recommendedName>
</protein>
<feature type="domain" description="T6SS Transcription factor RovC-like DNA binding" evidence="1">
    <location>
        <begin position="156"/>
        <end position="248"/>
    </location>
</feature>
<gene>
    <name evidence="2" type="ordered locus">Caul_1981</name>
</gene>
<organism evidence="2">
    <name type="scientific">Caulobacter sp. (strain K31)</name>
    <dbReference type="NCBI Taxonomy" id="366602"/>
    <lineage>
        <taxon>Bacteria</taxon>
        <taxon>Pseudomonadati</taxon>
        <taxon>Pseudomonadota</taxon>
        <taxon>Alphaproteobacteria</taxon>
        <taxon>Caulobacterales</taxon>
        <taxon>Caulobacteraceae</taxon>
        <taxon>Caulobacter</taxon>
    </lineage>
</organism>
<dbReference type="Pfam" id="PF10074">
    <property type="entry name" value="RovC_DNA-bd"/>
    <property type="match status" value="1"/>
</dbReference>
<dbReference type="EMBL" id="CP000927">
    <property type="protein sequence ID" value="ABZ71109.1"/>
    <property type="molecule type" value="Genomic_DNA"/>
</dbReference>
<evidence type="ECO:0000313" key="2">
    <source>
        <dbReference type="EMBL" id="ABZ71109.1"/>
    </source>
</evidence>
<dbReference type="InterPro" id="IPR018754">
    <property type="entry name" value="RovC-like_DNA-bd"/>
</dbReference>
<proteinExistence type="predicted"/>
<accession>B0T5V1</accession>
<dbReference type="OrthoDB" id="9800831at2"/>
<name>B0T5V1_CAUSK</name>